<dbReference type="OrthoDB" id="3379618at2"/>
<sequence length="136" mass="14345">MERVEVVVAATSIGSGRFDAAERTVGDGDLLRLFDQLAGSGRGYLEVRSLGREFPLLTVGLQGGFAVVHCSTAQEQMALLWGDGSVAAHEAIEVPVMDEVAVFSGEFVLSTTAARAVVEDFVRSGSPAGLGEWMDL</sequence>
<keyword evidence="2" id="KW-1185">Reference proteome</keyword>
<name>A0A4R4P2S9_9ACTN</name>
<dbReference type="AlphaFoldDB" id="A0A4R4P2S9"/>
<dbReference type="EMBL" id="SMKA01000303">
    <property type="protein sequence ID" value="TDC16611.1"/>
    <property type="molecule type" value="Genomic_DNA"/>
</dbReference>
<accession>A0A4R4P2S9</accession>
<comment type="caution">
    <text evidence="1">The sequence shown here is derived from an EMBL/GenBank/DDBJ whole genome shotgun (WGS) entry which is preliminary data.</text>
</comment>
<organism evidence="1 2">
    <name type="scientific">Kribbella albertanoniae</name>
    <dbReference type="NCBI Taxonomy" id="1266829"/>
    <lineage>
        <taxon>Bacteria</taxon>
        <taxon>Bacillati</taxon>
        <taxon>Actinomycetota</taxon>
        <taxon>Actinomycetes</taxon>
        <taxon>Propionibacteriales</taxon>
        <taxon>Kribbellaceae</taxon>
        <taxon>Kribbella</taxon>
    </lineage>
</organism>
<evidence type="ECO:0000313" key="1">
    <source>
        <dbReference type="EMBL" id="TDC16611.1"/>
    </source>
</evidence>
<dbReference type="Proteomes" id="UP000295075">
    <property type="component" value="Unassembled WGS sequence"/>
</dbReference>
<protein>
    <submittedName>
        <fullName evidence="1">Uncharacterized protein</fullName>
    </submittedName>
</protein>
<reference evidence="1 2" key="1">
    <citation type="submission" date="2019-03" db="EMBL/GenBank/DDBJ databases">
        <title>Draft genome sequences of novel Actinobacteria.</title>
        <authorList>
            <person name="Sahin N."/>
            <person name="Ay H."/>
            <person name="Saygin H."/>
        </authorList>
    </citation>
    <scope>NUCLEOTIDE SEQUENCE [LARGE SCALE GENOMIC DNA]</scope>
    <source>
        <strain evidence="1 2">JCM 30547</strain>
    </source>
</reference>
<dbReference type="RefSeq" id="WP_132414715.1">
    <property type="nucleotide sequence ID" value="NZ_SMKA01000303.1"/>
</dbReference>
<evidence type="ECO:0000313" key="2">
    <source>
        <dbReference type="Proteomes" id="UP000295075"/>
    </source>
</evidence>
<gene>
    <name evidence="1" type="ORF">E1261_38635</name>
</gene>
<proteinExistence type="predicted"/>